<sequence length="181" mass="19429">VKGLKLRTPTRTGSWMIEAWGAEPVGMPVPALPQAMSLGVVDGGLVPFEVVPPLKLAELVSYSVEGEGVNSRFGTSTFLFAMNKDRYDSLPDDLKEILDRNSGREFAGHIGDVFNDVEEVGKKMINDGKGQVVQLTAEQKATFDAPAATVVDRWIEEASSNGIDGAKLVEDAKAAVLSHTK</sequence>
<keyword evidence="1" id="KW-0732">Signal</keyword>
<dbReference type="AlphaFoldDB" id="A0A358HQ42"/>
<protein>
    <submittedName>
        <fullName evidence="2">C4-dicarboxylate ABC transporter substrate-binding protein</fullName>
    </submittedName>
</protein>
<feature type="non-terminal residue" evidence="2">
    <location>
        <position position="1"/>
    </location>
</feature>
<dbReference type="Pfam" id="PF03480">
    <property type="entry name" value="DctP"/>
    <property type="match status" value="1"/>
</dbReference>
<dbReference type="EMBL" id="DOOG01000047">
    <property type="protein sequence ID" value="HBU97293.1"/>
    <property type="molecule type" value="Genomic_DNA"/>
</dbReference>
<evidence type="ECO:0000256" key="1">
    <source>
        <dbReference type="ARBA" id="ARBA00022729"/>
    </source>
</evidence>
<dbReference type="GO" id="GO:0055085">
    <property type="term" value="P:transmembrane transport"/>
    <property type="evidence" value="ECO:0007669"/>
    <property type="project" value="InterPro"/>
</dbReference>
<comment type="caution">
    <text evidence="2">The sequence shown here is derived from an EMBL/GenBank/DDBJ whole genome shotgun (WGS) entry which is preliminary data.</text>
</comment>
<dbReference type="PANTHER" id="PTHR33376">
    <property type="match status" value="1"/>
</dbReference>
<gene>
    <name evidence="2" type="ORF">DEF21_05220</name>
</gene>
<reference evidence="2 3" key="1">
    <citation type="journal article" date="2018" name="Nat. Biotechnol.">
        <title>A standardized bacterial taxonomy based on genome phylogeny substantially revises the tree of life.</title>
        <authorList>
            <person name="Parks D.H."/>
            <person name="Chuvochina M."/>
            <person name="Waite D.W."/>
            <person name="Rinke C."/>
            <person name="Skarshewski A."/>
            <person name="Chaumeil P.A."/>
            <person name="Hugenholtz P."/>
        </authorList>
    </citation>
    <scope>NUCLEOTIDE SEQUENCE [LARGE SCALE GENOMIC DNA]</scope>
    <source>
        <strain evidence="2">UBA8707</strain>
    </source>
</reference>
<proteinExistence type="predicted"/>
<dbReference type="PANTHER" id="PTHR33376:SF15">
    <property type="entry name" value="BLL6794 PROTEIN"/>
    <property type="match status" value="1"/>
</dbReference>
<name>A0A358HQ42_9PROT</name>
<accession>A0A358HQ42</accession>
<dbReference type="Gene3D" id="3.40.190.170">
    <property type="entry name" value="Bacterial extracellular solute-binding protein, family 7"/>
    <property type="match status" value="1"/>
</dbReference>
<dbReference type="InterPro" id="IPR018389">
    <property type="entry name" value="DctP_fam"/>
</dbReference>
<evidence type="ECO:0000313" key="3">
    <source>
        <dbReference type="Proteomes" id="UP000264753"/>
    </source>
</evidence>
<organism evidence="2 3">
    <name type="scientific">Thalassospira lucentensis</name>
    <dbReference type="NCBI Taxonomy" id="168935"/>
    <lineage>
        <taxon>Bacteria</taxon>
        <taxon>Pseudomonadati</taxon>
        <taxon>Pseudomonadota</taxon>
        <taxon>Alphaproteobacteria</taxon>
        <taxon>Rhodospirillales</taxon>
        <taxon>Thalassospiraceae</taxon>
        <taxon>Thalassospira</taxon>
    </lineage>
</organism>
<dbReference type="Proteomes" id="UP000264753">
    <property type="component" value="Unassembled WGS sequence"/>
</dbReference>
<dbReference type="InterPro" id="IPR038404">
    <property type="entry name" value="TRAP_DctP_sf"/>
</dbReference>
<evidence type="ECO:0000313" key="2">
    <source>
        <dbReference type="EMBL" id="HBU97293.1"/>
    </source>
</evidence>